<dbReference type="PANTHER" id="PTHR38471:SF2">
    <property type="entry name" value="FOUR HELIX BUNDLE PROTEIN"/>
    <property type="match status" value="1"/>
</dbReference>
<dbReference type="EMBL" id="LCPV01000015">
    <property type="protein sequence ID" value="KKW07360.1"/>
    <property type="molecule type" value="Genomic_DNA"/>
</dbReference>
<protein>
    <recommendedName>
        <fullName evidence="3">Four helix bundle protein</fullName>
    </recommendedName>
</protein>
<dbReference type="Pfam" id="PF05635">
    <property type="entry name" value="23S_rRNA_IVP"/>
    <property type="match status" value="1"/>
</dbReference>
<dbReference type="SUPFAM" id="SSF158446">
    <property type="entry name" value="IVS-encoded protein-like"/>
    <property type="match status" value="1"/>
</dbReference>
<dbReference type="PANTHER" id="PTHR38471">
    <property type="entry name" value="FOUR HELIX BUNDLE PROTEIN"/>
    <property type="match status" value="1"/>
</dbReference>
<sequence length="124" mass="13868">MTSYAKSYKDLIVWQKSIELVTEVYKLTAKFPRHEVYGLASQIQRAATFIASNIAEGSSRGTTKDFVHFLRMALGSATELETQFVIATNLGYRAASKDTRSVNLLSEVCRMLHGMIKKLNSSDN</sequence>
<dbReference type="Gene3D" id="1.20.1440.60">
    <property type="entry name" value="23S rRNA-intervening sequence"/>
    <property type="match status" value="1"/>
</dbReference>
<evidence type="ECO:0000313" key="1">
    <source>
        <dbReference type="EMBL" id="KKW07360.1"/>
    </source>
</evidence>
<comment type="caution">
    <text evidence="1">The sequence shown here is derived from an EMBL/GenBank/DDBJ whole genome shotgun (WGS) entry which is preliminary data.</text>
</comment>
<dbReference type="Proteomes" id="UP000034589">
    <property type="component" value="Unassembled WGS sequence"/>
</dbReference>
<name>A0A0G1VM47_9BACT</name>
<dbReference type="NCBIfam" id="TIGR02436">
    <property type="entry name" value="four helix bundle protein"/>
    <property type="match status" value="1"/>
</dbReference>
<dbReference type="InterPro" id="IPR012657">
    <property type="entry name" value="23S_rRNA-intervening_sequence"/>
</dbReference>
<reference evidence="1 2" key="1">
    <citation type="journal article" date="2015" name="Nature">
        <title>rRNA introns, odd ribosomes, and small enigmatic genomes across a large radiation of phyla.</title>
        <authorList>
            <person name="Brown C.T."/>
            <person name="Hug L.A."/>
            <person name="Thomas B.C."/>
            <person name="Sharon I."/>
            <person name="Castelle C.J."/>
            <person name="Singh A."/>
            <person name="Wilkins M.J."/>
            <person name="Williams K.H."/>
            <person name="Banfield J.F."/>
        </authorList>
    </citation>
    <scope>NUCLEOTIDE SEQUENCE [LARGE SCALE GENOMIC DNA]</scope>
</reference>
<evidence type="ECO:0000313" key="2">
    <source>
        <dbReference type="Proteomes" id="UP000034589"/>
    </source>
</evidence>
<accession>A0A0G1VM47</accession>
<dbReference type="NCBIfam" id="NF008911">
    <property type="entry name" value="PRK12275.1-2"/>
    <property type="match status" value="1"/>
</dbReference>
<dbReference type="CDD" id="cd16377">
    <property type="entry name" value="23S_rRNA_IVP_like"/>
    <property type="match status" value="1"/>
</dbReference>
<proteinExistence type="predicted"/>
<dbReference type="AlphaFoldDB" id="A0A0G1VM47"/>
<gene>
    <name evidence="1" type="ORF">UY39_C0015G0003</name>
</gene>
<evidence type="ECO:0008006" key="3">
    <source>
        <dbReference type="Google" id="ProtNLM"/>
    </source>
</evidence>
<dbReference type="InterPro" id="IPR036583">
    <property type="entry name" value="23S_rRNA_IVS_sf"/>
</dbReference>
<organism evidence="1 2">
    <name type="scientific">Candidatus Kaiserbacteria bacterium GW2011_GWC2_49_12</name>
    <dbReference type="NCBI Taxonomy" id="1618675"/>
    <lineage>
        <taxon>Bacteria</taxon>
        <taxon>Candidatus Kaiseribacteriota</taxon>
    </lineage>
</organism>